<dbReference type="Gramene" id="Pp3c21_9630V3.3">
    <property type="protein sequence ID" value="Pp3c21_9630V3.3"/>
    <property type="gene ID" value="Pp3c21_9630"/>
</dbReference>
<keyword evidence="4" id="KW-1185">Reference proteome</keyword>
<sequence>MIAALEFFSSRKLPSVVRLSCGWRGVFNAGMECSDRERFQYGRGCSESFAEGFFALERSKLELGVGVRWFVATSSLFRIASKFSRSSPKVERSLGVEGNDERSGLGSKVRHGPNLAFKSLNQTGLQDSTKSVILGSLLGDSTLQIVKGENDCRFFFRISKVDEEYFKWKAASLKEISAMNSVHLGASNKFLFQSRAVDSLTKIYQVTHSREELILRKRWLSHLTPQSLAVWWCDAGSLVAGGRKGELRTDPFSEDRVILISRYLEDEWKVHAHVGQVKSTNNDRSVKEAFVYRLSFRTEELKKFLRIVLPHIPVASMLRKCFVASNSKALEESWILEMKTAVPHFSEYIDEELRKMRKGSTSTSVGSRSSKSSK</sequence>
<dbReference type="OrthoDB" id="10363404at2759"/>
<dbReference type="RefSeq" id="XP_024358757.1">
    <property type="nucleotide sequence ID" value="XM_024502989.2"/>
</dbReference>
<dbReference type="OMA" id="WILEMKT"/>
<evidence type="ECO:0000313" key="3">
    <source>
        <dbReference type="EnsemblPlants" id="Pp3c21_9630V3.1"/>
    </source>
</evidence>
<name>A9TWX7_PHYPA</name>
<protein>
    <recommendedName>
        <fullName evidence="1">Homing endonuclease LAGLIDADG domain-containing protein</fullName>
    </recommendedName>
</protein>
<dbReference type="KEGG" id="ppp:112273930"/>
<dbReference type="eggNOG" id="ENOG502SRGK">
    <property type="taxonomic scope" value="Eukaryota"/>
</dbReference>
<dbReference type="InterPro" id="IPR027434">
    <property type="entry name" value="Homing_endonucl"/>
</dbReference>
<evidence type="ECO:0000313" key="4">
    <source>
        <dbReference type="Proteomes" id="UP000006727"/>
    </source>
</evidence>
<dbReference type="EnsemblPlants" id="Pp3c21_9630V3.2">
    <property type="protein sequence ID" value="Pp3c21_9630V3.2"/>
    <property type="gene ID" value="Pp3c21_9630"/>
</dbReference>
<reference evidence="2 4" key="2">
    <citation type="journal article" date="2018" name="Plant J.">
        <title>The Physcomitrella patens chromosome-scale assembly reveals moss genome structure and evolution.</title>
        <authorList>
            <person name="Lang D."/>
            <person name="Ullrich K.K."/>
            <person name="Murat F."/>
            <person name="Fuchs J."/>
            <person name="Jenkins J."/>
            <person name="Haas F.B."/>
            <person name="Piednoel M."/>
            <person name="Gundlach H."/>
            <person name="Van Bel M."/>
            <person name="Meyberg R."/>
            <person name="Vives C."/>
            <person name="Morata J."/>
            <person name="Symeonidi A."/>
            <person name="Hiss M."/>
            <person name="Muchero W."/>
            <person name="Kamisugi Y."/>
            <person name="Saleh O."/>
            <person name="Blanc G."/>
            <person name="Decker E.L."/>
            <person name="van Gessel N."/>
            <person name="Grimwood J."/>
            <person name="Hayes R.D."/>
            <person name="Graham S.W."/>
            <person name="Gunter L.E."/>
            <person name="McDaniel S.F."/>
            <person name="Hoernstein S.N.W."/>
            <person name="Larsson A."/>
            <person name="Li F.W."/>
            <person name="Perroud P.F."/>
            <person name="Phillips J."/>
            <person name="Ranjan P."/>
            <person name="Rokshar D.S."/>
            <person name="Rothfels C.J."/>
            <person name="Schneider L."/>
            <person name="Shu S."/>
            <person name="Stevenson D.W."/>
            <person name="Thummler F."/>
            <person name="Tillich M."/>
            <person name="Villarreal Aguilar J.C."/>
            <person name="Widiez T."/>
            <person name="Wong G.K."/>
            <person name="Wymore A."/>
            <person name="Zhang Y."/>
            <person name="Zimmer A.D."/>
            <person name="Quatrano R.S."/>
            <person name="Mayer K.F.X."/>
            <person name="Goodstein D."/>
            <person name="Casacuberta J.M."/>
            <person name="Vandepoele K."/>
            <person name="Reski R."/>
            <person name="Cuming A.C."/>
            <person name="Tuskan G.A."/>
            <person name="Maumus F."/>
            <person name="Salse J."/>
            <person name="Schmutz J."/>
            <person name="Rensing S.A."/>
        </authorList>
    </citation>
    <scope>NUCLEOTIDE SEQUENCE [LARGE SCALE GENOMIC DNA]</scope>
    <source>
        <strain evidence="3 4">cv. Gransden 2004</strain>
    </source>
</reference>
<dbReference type="AlphaFoldDB" id="A9TWX7"/>
<dbReference type="EnsemblPlants" id="Pp3c21_9630V3.1">
    <property type="protein sequence ID" value="Pp3c21_9630V3.1"/>
    <property type="gene ID" value="Pp3c21_9630"/>
</dbReference>
<dbReference type="RefSeq" id="XP_024358756.1">
    <property type="nucleotide sequence ID" value="XM_024502988.2"/>
</dbReference>
<evidence type="ECO:0000259" key="1">
    <source>
        <dbReference type="Pfam" id="PF03161"/>
    </source>
</evidence>
<feature type="domain" description="Homing endonuclease LAGLIDADG" evidence="1">
    <location>
        <begin position="131"/>
        <end position="304"/>
    </location>
</feature>
<dbReference type="Pfam" id="PF03161">
    <property type="entry name" value="LAGLIDADG_2"/>
    <property type="match status" value="1"/>
</dbReference>
<dbReference type="Gene3D" id="3.10.28.10">
    <property type="entry name" value="Homing endonucleases"/>
    <property type="match status" value="2"/>
</dbReference>
<proteinExistence type="predicted"/>
<reference evidence="2 4" key="1">
    <citation type="journal article" date="2008" name="Science">
        <title>The Physcomitrella genome reveals evolutionary insights into the conquest of land by plants.</title>
        <authorList>
            <person name="Rensing S."/>
            <person name="Lang D."/>
            <person name="Zimmer A."/>
            <person name="Terry A."/>
            <person name="Salamov A."/>
            <person name="Shapiro H."/>
            <person name="Nishiyama T."/>
            <person name="Perroud P.-F."/>
            <person name="Lindquist E."/>
            <person name="Kamisugi Y."/>
            <person name="Tanahashi T."/>
            <person name="Sakakibara K."/>
            <person name="Fujita T."/>
            <person name="Oishi K."/>
            <person name="Shin-I T."/>
            <person name="Kuroki Y."/>
            <person name="Toyoda A."/>
            <person name="Suzuki Y."/>
            <person name="Hashimoto A."/>
            <person name="Yamaguchi K."/>
            <person name="Sugano A."/>
            <person name="Kohara Y."/>
            <person name="Fujiyama A."/>
            <person name="Anterola A."/>
            <person name="Aoki S."/>
            <person name="Ashton N."/>
            <person name="Barbazuk W.B."/>
            <person name="Barker E."/>
            <person name="Bennetzen J."/>
            <person name="Bezanilla M."/>
            <person name="Blankenship R."/>
            <person name="Cho S.H."/>
            <person name="Dutcher S."/>
            <person name="Estelle M."/>
            <person name="Fawcett J.A."/>
            <person name="Gundlach H."/>
            <person name="Hanada K."/>
            <person name="Heyl A."/>
            <person name="Hicks K.A."/>
            <person name="Hugh J."/>
            <person name="Lohr M."/>
            <person name="Mayer K."/>
            <person name="Melkozernov A."/>
            <person name="Murata T."/>
            <person name="Nelson D."/>
            <person name="Pils B."/>
            <person name="Prigge M."/>
            <person name="Reiss B."/>
            <person name="Renner T."/>
            <person name="Rombauts S."/>
            <person name="Rushton P."/>
            <person name="Sanderfoot A."/>
            <person name="Schween G."/>
            <person name="Shiu S.-H."/>
            <person name="Stueber K."/>
            <person name="Theodoulou F.L."/>
            <person name="Tu H."/>
            <person name="Van de Peer Y."/>
            <person name="Verrier P.J."/>
            <person name="Waters E."/>
            <person name="Wood A."/>
            <person name="Yang L."/>
            <person name="Cove D."/>
            <person name="Cuming A."/>
            <person name="Hasebe M."/>
            <person name="Lucas S."/>
            <person name="Mishler D.B."/>
            <person name="Reski R."/>
            <person name="Grigoriev I."/>
            <person name="Quatrano R.S."/>
            <person name="Boore J.L."/>
        </authorList>
    </citation>
    <scope>NUCLEOTIDE SEQUENCE [LARGE SCALE GENOMIC DNA]</scope>
    <source>
        <strain evidence="3 4">cv. Gransden 2004</strain>
    </source>
</reference>
<organism evidence="2">
    <name type="scientific">Physcomitrium patens</name>
    <name type="common">Spreading-leaved earth moss</name>
    <name type="synonym">Physcomitrella patens</name>
    <dbReference type="NCBI Taxonomy" id="3218"/>
    <lineage>
        <taxon>Eukaryota</taxon>
        <taxon>Viridiplantae</taxon>
        <taxon>Streptophyta</taxon>
        <taxon>Embryophyta</taxon>
        <taxon>Bryophyta</taxon>
        <taxon>Bryophytina</taxon>
        <taxon>Bryopsida</taxon>
        <taxon>Funariidae</taxon>
        <taxon>Funariales</taxon>
        <taxon>Funariaceae</taxon>
        <taxon>Physcomitrium</taxon>
    </lineage>
</organism>
<reference evidence="3" key="3">
    <citation type="submission" date="2020-12" db="UniProtKB">
        <authorList>
            <consortium name="EnsemblPlants"/>
        </authorList>
    </citation>
    <scope>IDENTIFICATION</scope>
</reference>
<dbReference type="SUPFAM" id="SSF55608">
    <property type="entry name" value="Homing endonucleases"/>
    <property type="match status" value="1"/>
</dbReference>
<dbReference type="Gramene" id="Pp3c21_9630V3.1">
    <property type="protein sequence ID" value="Pp3c21_9630V3.1"/>
    <property type="gene ID" value="Pp3c21_9630"/>
</dbReference>
<dbReference type="EnsemblPlants" id="Pp3c21_9630V3.3">
    <property type="protein sequence ID" value="Pp3c21_9630V3.3"/>
    <property type="gene ID" value="Pp3c21_9630"/>
</dbReference>
<accession>A9TWX7</accession>
<gene>
    <name evidence="3" type="primary">LOC112273930</name>
    <name evidence="2" type="ORF">PHYPA_025944</name>
</gene>
<dbReference type="Gramene" id="Pp3c21_9630V3.2">
    <property type="protein sequence ID" value="Pp3c21_9630V3.2"/>
    <property type="gene ID" value="Pp3c21_9630"/>
</dbReference>
<evidence type="ECO:0000313" key="2">
    <source>
        <dbReference type="EMBL" id="PNR31821.1"/>
    </source>
</evidence>
<dbReference type="GeneID" id="112273930"/>
<dbReference type="GO" id="GO:0004519">
    <property type="term" value="F:endonuclease activity"/>
    <property type="evidence" value="ECO:0007669"/>
    <property type="project" value="InterPro"/>
</dbReference>
<dbReference type="PaxDb" id="3218-PP1S353_5V6.1"/>
<dbReference type="Proteomes" id="UP000006727">
    <property type="component" value="Chromosome 21"/>
</dbReference>
<dbReference type="InterPro" id="IPR004860">
    <property type="entry name" value="LAGLIDADG_dom"/>
</dbReference>
<dbReference type="HOGENOM" id="CLU_740550_0_0_1"/>
<dbReference type="EMBL" id="ABEU02000021">
    <property type="protein sequence ID" value="PNR31821.1"/>
    <property type="molecule type" value="Genomic_DNA"/>
</dbReference>